<feature type="compositionally biased region" description="Acidic residues" evidence="1">
    <location>
        <begin position="69"/>
        <end position="80"/>
    </location>
</feature>
<gene>
    <name evidence="3" type="primary">LOC107485061</name>
</gene>
<dbReference type="InterPro" id="IPR021109">
    <property type="entry name" value="Peptidase_aspartic_dom_sf"/>
</dbReference>
<evidence type="ECO:0000313" key="2">
    <source>
        <dbReference type="Proteomes" id="UP000515211"/>
    </source>
</evidence>
<dbReference type="GeneID" id="107485061"/>
<dbReference type="CDD" id="cd00303">
    <property type="entry name" value="retropepsin_like"/>
    <property type="match status" value="1"/>
</dbReference>
<dbReference type="Proteomes" id="UP000515211">
    <property type="component" value="Chromosome 4"/>
</dbReference>
<dbReference type="RefSeq" id="XP_052116573.1">
    <property type="nucleotide sequence ID" value="XM_052260613.1"/>
</dbReference>
<organism evidence="2 3">
    <name type="scientific">Arachis duranensis</name>
    <name type="common">Wild peanut</name>
    <dbReference type="NCBI Taxonomy" id="130453"/>
    <lineage>
        <taxon>Eukaryota</taxon>
        <taxon>Viridiplantae</taxon>
        <taxon>Streptophyta</taxon>
        <taxon>Embryophyta</taxon>
        <taxon>Tracheophyta</taxon>
        <taxon>Spermatophyta</taxon>
        <taxon>Magnoliopsida</taxon>
        <taxon>eudicotyledons</taxon>
        <taxon>Gunneridae</taxon>
        <taxon>Pentapetalae</taxon>
        <taxon>rosids</taxon>
        <taxon>fabids</taxon>
        <taxon>Fabales</taxon>
        <taxon>Fabaceae</taxon>
        <taxon>Papilionoideae</taxon>
        <taxon>50 kb inversion clade</taxon>
        <taxon>dalbergioids sensu lato</taxon>
        <taxon>Dalbergieae</taxon>
        <taxon>Pterocarpus clade</taxon>
        <taxon>Arachis</taxon>
    </lineage>
</organism>
<accession>A0A9C6TWA0</accession>
<dbReference type="Gene3D" id="2.40.70.10">
    <property type="entry name" value="Acid Proteases"/>
    <property type="match status" value="1"/>
</dbReference>
<reference evidence="2" key="1">
    <citation type="journal article" date="2016" name="Nat. Genet.">
        <title>The genome sequences of Arachis duranensis and Arachis ipaensis, the diploid ancestors of cultivated peanut.</title>
        <authorList>
            <person name="Bertioli D.J."/>
            <person name="Cannon S.B."/>
            <person name="Froenicke L."/>
            <person name="Huang G."/>
            <person name="Farmer A.D."/>
            <person name="Cannon E.K."/>
            <person name="Liu X."/>
            <person name="Gao D."/>
            <person name="Clevenger J."/>
            <person name="Dash S."/>
            <person name="Ren L."/>
            <person name="Moretzsohn M.C."/>
            <person name="Shirasawa K."/>
            <person name="Huang W."/>
            <person name="Vidigal B."/>
            <person name="Abernathy B."/>
            <person name="Chu Y."/>
            <person name="Niederhuth C.E."/>
            <person name="Umale P."/>
            <person name="Araujo A.C."/>
            <person name="Kozik A."/>
            <person name="Kim K.D."/>
            <person name="Burow M.D."/>
            <person name="Varshney R.K."/>
            <person name="Wang X."/>
            <person name="Zhang X."/>
            <person name="Barkley N."/>
            <person name="Guimaraes P.M."/>
            <person name="Isobe S."/>
            <person name="Guo B."/>
            <person name="Liao B."/>
            <person name="Stalker H.T."/>
            <person name="Schmitz R.J."/>
            <person name="Scheffler B.E."/>
            <person name="Leal-Bertioli S.C."/>
            <person name="Xun X."/>
            <person name="Jackson S.A."/>
            <person name="Michelmore R."/>
            <person name="Ozias-Akins P."/>
        </authorList>
    </citation>
    <scope>NUCLEOTIDE SEQUENCE [LARGE SCALE GENOMIC DNA]</scope>
    <source>
        <strain evidence="2">cv. V14167</strain>
    </source>
</reference>
<protein>
    <submittedName>
        <fullName evidence="3">Uncharacterized protein LOC107485061</fullName>
    </submittedName>
</protein>
<dbReference type="KEGG" id="adu:107485061"/>
<sequence>MDPPSTPAPQVSNFSAIPTQPQPNPKGGINAITLRSGTQLKEKKVKDPSPIKITQEEEGIEIEEIEEEEEAQVIVEDEETQPTSEVPKNKGAMEEEIAQPIPFLTLAKKARNRMELDPKMVEMFKKVEVTIPLFDVIHQVPKYAKFLKDLCINKDRILELETIPLGSSIFALMGALPEKCDDPGPCIVTCTVDGVQFLDCMCDLGVCLSIMPLSVYRILKLPPLKRSTARFILVDKSIINMTGVAEDVLVNIKGLVFPIYFYVLEMPSSESERASSILLGRPFLRTSRFKLDAYFGTYLFEIDGRVVSFSLEEAMKHPPKNHFLFWCDPIDNIVAEVHLEKLDEKHMIEDISENPSEANALPHPDHLEVQISSQDKKVELKPLPPHLKYSYLDEAHKFPVIIAKELNPQ</sequence>
<dbReference type="PANTHER" id="PTHR33067:SF15">
    <property type="entry name" value="RNA-DIRECTED DNA POLYMERASE"/>
    <property type="match status" value="1"/>
</dbReference>
<dbReference type="AlphaFoldDB" id="A0A9C6TWA0"/>
<keyword evidence="2" id="KW-1185">Reference proteome</keyword>
<evidence type="ECO:0000313" key="3">
    <source>
        <dbReference type="RefSeq" id="XP_052116573.1"/>
    </source>
</evidence>
<dbReference type="PANTHER" id="PTHR33067">
    <property type="entry name" value="RNA-DIRECTED DNA POLYMERASE-RELATED"/>
    <property type="match status" value="1"/>
</dbReference>
<proteinExistence type="predicted"/>
<feature type="region of interest" description="Disordered" evidence="1">
    <location>
        <begin position="1"/>
        <end position="31"/>
    </location>
</feature>
<reference evidence="3" key="2">
    <citation type="submission" date="2025-08" db="UniProtKB">
        <authorList>
            <consortium name="RefSeq"/>
        </authorList>
    </citation>
    <scope>IDENTIFICATION</scope>
    <source>
        <tissue evidence="3">Whole plant</tissue>
    </source>
</reference>
<feature type="region of interest" description="Disordered" evidence="1">
    <location>
        <begin position="69"/>
        <end position="88"/>
    </location>
</feature>
<evidence type="ECO:0000256" key="1">
    <source>
        <dbReference type="SAM" id="MobiDB-lite"/>
    </source>
</evidence>
<name>A0A9C6TWA0_ARADU</name>
<feature type="compositionally biased region" description="Polar residues" evidence="1">
    <location>
        <begin position="8"/>
        <end position="19"/>
    </location>
</feature>